<reference evidence="2" key="2">
    <citation type="submission" date="2021-01" db="EMBL/GenBank/DDBJ databases">
        <authorList>
            <person name="Schikora-Tamarit M.A."/>
        </authorList>
    </citation>
    <scope>NUCLEOTIDE SEQUENCE</scope>
    <source>
        <strain evidence="2">CBS6341</strain>
    </source>
</reference>
<feature type="region of interest" description="Disordered" evidence="1">
    <location>
        <begin position="1"/>
        <end position="29"/>
    </location>
</feature>
<dbReference type="Proteomes" id="UP000769528">
    <property type="component" value="Unassembled WGS sequence"/>
</dbReference>
<comment type="caution">
    <text evidence="2">The sequence shown here is derived from an EMBL/GenBank/DDBJ whole genome shotgun (WGS) entry which is preliminary data.</text>
</comment>
<dbReference type="AlphaFoldDB" id="A0A9P8PUN5"/>
<evidence type="ECO:0000313" key="3">
    <source>
        <dbReference type="Proteomes" id="UP000769528"/>
    </source>
</evidence>
<evidence type="ECO:0000313" key="2">
    <source>
        <dbReference type="EMBL" id="KAH3678472.1"/>
    </source>
</evidence>
<name>A0A9P8PUN5_9ASCO</name>
<reference evidence="2" key="1">
    <citation type="journal article" date="2021" name="Open Biol.">
        <title>Shared evolutionary footprints suggest mitochondrial oxidative damage underlies multiple complex I losses in fungi.</title>
        <authorList>
            <person name="Schikora-Tamarit M.A."/>
            <person name="Marcet-Houben M."/>
            <person name="Nosek J."/>
            <person name="Gabaldon T."/>
        </authorList>
    </citation>
    <scope>NUCLEOTIDE SEQUENCE</scope>
    <source>
        <strain evidence="2">CBS6341</strain>
    </source>
</reference>
<gene>
    <name evidence="2" type="ORF">WICMUC_001489</name>
</gene>
<evidence type="ECO:0000256" key="1">
    <source>
        <dbReference type="SAM" id="MobiDB-lite"/>
    </source>
</evidence>
<dbReference type="EMBL" id="JAEUBF010000443">
    <property type="protein sequence ID" value="KAH3678472.1"/>
    <property type="molecule type" value="Genomic_DNA"/>
</dbReference>
<accession>A0A9P8PUN5</accession>
<feature type="compositionally biased region" description="Basic and acidic residues" evidence="1">
    <location>
        <begin position="16"/>
        <end position="26"/>
    </location>
</feature>
<protein>
    <submittedName>
        <fullName evidence="2">Uncharacterized protein</fullName>
    </submittedName>
</protein>
<proteinExistence type="predicted"/>
<organism evidence="2 3">
    <name type="scientific">Wickerhamomyces mucosus</name>
    <dbReference type="NCBI Taxonomy" id="1378264"/>
    <lineage>
        <taxon>Eukaryota</taxon>
        <taxon>Fungi</taxon>
        <taxon>Dikarya</taxon>
        <taxon>Ascomycota</taxon>
        <taxon>Saccharomycotina</taxon>
        <taxon>Saccharomycetes</taxon>
        <taxon>Phaffomycetales</taxon>
        <taxon>Wickerhamomycetaceae</taxon>
        <taxon>Wickerhamomyces</taxon>
    </lineage>
</organism>
<sequence length="256" mass="29237">MSLVQYSSSDESDSDINTKNDNKFDFNNESISNYLPKPKNNNIILSKAKNLGSNIKNDINNSIIDNPDNIKLIKSKRSITSFIPSSLRNINKPGINNTGINTNNTGTNTNNTGINTNNTGINANNTSINYELFESIKTKPKSRLYNESISNNIFNPIVNEQVNEQIDEKVNDPNLKKKKLDIQEFNISEYYSNNIELKSKGLLSDTQQQQHLHEVINPKNQLTSLIKNANLDKDLLQKRHDYNNQMKKMRKNQYGW</sequence>
<dbReference type="OrthoDB" id="2555634at2759"/>
<keyword evidence="3" id="KW-1185">Reference proteome</keyword>